<evidence type="ECO:0000313" key="3">
    <source>
        <dbReference type="EMBL" id="CAG5024228.1"/>
    </source>
</evidence>
<keyword evidence="4" id="KW-1185">Reference proteome</keyword>
<comment type="caution">
    <text evidence="3">The sequence shown here is derived from an EMBL/GenBank/DDBJ whole genome shotgun (WGS) entry which is preliminary data.</text>
</comment>
<evidence type="ECO:0000256" key="1">
    <source>
        <dbReference type="SAM" id="MobiDB-lite"/>
    </source>
</evidence>
<feature type="domain" description="MADF" evidence="2">
    <location>
        <begin position="5"/>
        <end position="41"/>
    </location>
</feature>
<feature type="region of interest" description="Disordered" evidence="1">
    <location>
        <begin position="80"/>
        <end position="101"/>
    </location>
</feature>
<dbReference type="AlphaFoldDB" id="A0A8S3XGJ0"/>
<reference evidence="3" key="1">
    <citation type="submission" date="2021-04" db="EMBL/GenBank/DDBJ databases">
        <authorList>
            <person name="Tunstrom K."/>
        </authorList>
    </citation>
    <scope>NUCLEOTIDE SEQUENCE</scope>
</reference>
<name>A0A8S3XGJ0_PARAO</name>
<evidence type="ECO:0000313" key="4">
    <source>
        <dbReference type="Proteomes" id="UP000691718"/>
    </source>
</evidence>
<dbReference type="OrthoDB" id="5803771at2759"/>
<organism evidence="3 4">
    <name type="scientific">Parnassius apollo</name>
    <name type="common">Apollo butterfly</name>
    <name type="synonym">Papilio apollo</name>
    <dbReference type="NCBI Taxonomy" id="110799"/>
    <lineage>
        <taxon>Eukaryota</taxon>
        <taxon>Metazoa</taxon>
        <taxon>Ecdysozoa</taxon>
        <taxon>Arthropoda</taxon>
        <taxon>Hexapoda</taxon>
        <taxon>Insecta</taxon>
        <taxon>Pterygota</taxon>
        <taxon>Neoptera</taxon>
        <taxon>Endopterygota</taxon>
        <taxon>Lepidoptera</taxon>
        <taxon>Glossata</taxon>
        <taxon>Ditrysia</taxon>
        <taxon>Papilionoidea</taxon>
        <taxon>Papilionidae</taxon>
        <taxon>Parnassiinae</taxon>
        <taxon>Parnassini</taxon>
        <taxon>Parnassius</taxon>
        <taxon>Parnassius</taxon>
    </lineage>
</organism>
<dbReference type="InterPro" id="IPR006578">
    <property type="entry name" value="MADF-dom"/>
</dbReference>
<sequence length="131" mass="15429">MSENFINAIQERPILWDKRNKNYHNRLLSYREREDLAKLTGTTNAASLEDYLALDVTDSDYTQLHESMSTLQEMPQNTTTDINTCQAPLPSPSLPDITRQTRKRKYNVLEAFLDIEREKMKTLRQDQDRHQ</sequence>
<dbReference type="Pfam" id="PF10545">
    <property type="entry name" value="MADF_DNA_bdg"/>
    <property type="match status" value="1"/>
</dbReference>
<evidence type="ECO:0000259" key="2">
    <source>
        <dbReference type="Pfam" id="PF10545"/>
    </source>
</evidence>
<gene>
    <name evidence="3" type="ORF">PAPOLLO_LOCUS18108</name>
</gene>
<dbReference type="Proteomes" id="UP000691718">
    <property type="component" value="Unassembled WGS sequence"/>
</dbReference>
<accession>A0A8S3XGJ0</accession>
<dbReference type="EMBL" id="CAJQZP010001160">
    <property type="protein sequence ID" value="CAG5024228.1"/>
    <property type="molecule type" value="Genomic_DNA"/>
</dbReference>
<proteinExistence type="predicted"/>
<protein>
    <submittedName>
        <fullName evidence="3">(apollo) hypothetical protein</fullName>
    </submittedName>
</protein>